<dbReference type="EMBL" id="MH370376">
    <property type="protein sequence ID" value="AXC41469.1"/>
    <property type="molecule type" value="Genomic_DNA"/>
</dbReference>
<keyword evidence="1" id="KW-0175">Coiled coil</keyword>
<reference evidence="3" key="1">
    <citation type="submission" date="2018-05" db="EMBL/GenBank/DDBJ databases">
        <title>Host range determinants of Salmonella infecting bacteriophages.</title>
        <authorList>
            <person name="Gencay Y.E."/>
        </authorList>
    </citation>
    <scope>NUCLEOTIDE SEQUENCE [LARGE SCALE GENOMIC DNA]</scope>
</reference>
<name>A0A2Z5HMC4_9CAUD</name>
<evidence type="ECO:0000313" key="2">
    <source>
        <dbReference type="EMBL" id="AXC41469.1"/>
    </source>
</evidence>
<feature type="coiled-coil region" evidence="1">
    <location>
        <begin position="1"/>
        <end position="42"/>
    </location>
</feature>
<dbReference type="GeneID" id="54996140"/>
<protein>
    <submittedName>
        <fullName evidence="2">Uncharacterized protein</fullName>
    </submittedName>
</protein>
<keyword evidence="3" id="KW-1185">Reference proteome</keyword>
<dbReference type="KEGG" id="vg:54996140"/>
<proteinExistence type="predicted"/>
<organism evidence="2 3">
    <name type="scientific">Salmonella phage S126</name>
    <dbReference type="NCBI Taxonomy" id="2231352"/>
    <lineage>
        <taxon>Viruses</taxon>
        <taxon>Duplodnaviria</taxon>
        <taxon>Heunggongvirae</taxon>
        <taxon>Uroviricota</taxon>
        <taxon>Caudoviricetes</taxon>
        <taxon>Demerecviridae</taxon>
        <taxon>Markadamsvirinae</taxon>
        <taxon>Epseptimavirus</taxon>
        <taxon>Epseptimavirus S126</taxon>
    </lineage>
</organism>
<accession>A0A2Z5HMC4</accession>
<evidence type="ECO:0000313" key="3">
    <source>
        <dbReference type="Proteomes" id="UP000252825"/>
    </source>
</evidence>
<dbReference type="Proteomes" id="UP000252825">
    <property type="component" value="Segment"/>
</dbReference>
<dbReference type="RefSeq" id="YP_009805428.1">
    <property type="nucleotide sequence ID" value="NC_048008.1"/>
</dbReference>
<sequence>MTSHRNRIQRLEDKVTQLNINMDKLLDSQRNDRARIHQLERELDV</sequence>
<evidence type="ECO:0000256" key="1">
    <source>
        <dbReference type="SAM" id="Coils"/>
    </source>
</evidence>